<feature type="signal peptide" evidence="2">
    <location>
        <begin position="1"/>
        <end position="21"/>
    </location>
</feature>
<organism evidence="3 4">
    <name type="scientific">Babesia gibsoni</name>
    <dbReference type="NCBI Taxonomy" id="33632"/>
    <lineage>
        <taxon>Eukaryota</taxon>
        <taxon>Sar</taxon>
        <taxon>Alveolata</taxon>
        <taxon>Apicomplexa</taxon>
        <taxon>Aconoidasida</taxon>
        <taxon>Piroplasmida</taxon>
        <taxon>Babesiidae</taxon>
        <taxon>Babesia</taxon>
    </lineage>
</organism>
<protein>
    <submittedName>
        <fullName evidence="3">Uncharacterized protein</fullName>
    </submittedName>
</protein>
<dbReference type="Proteomes" id="UP001230268">
    <property type="component" value="Unassembled WGS sequence"/>
</dbReference>
<gene>
    <name evidence="3" type="ORF">BgAZ_303260</name>
</gene>
<feature type="compositionally biased region" description="Polar residues" evidence="1">
    <location>
        <begin position="155"/>
        <end position="171"/>
    </location>
</feature>
<feature type="compositionally biased region" description="Basic and acidic residues" evidence="1">
    <location>
        <begin position="61"/>
        <end position="77"/>
    </location>
</feature>
<evidence type="ECO:0000256" key="2">
    <source>
        <dbReference type="SAM" id="SignalP"/>
    </source>
</evidence>
<feature type="compositionally biased region" description="Low complexity" evidence="1">
    <location>
        <begin position="119"/>
        <end position="147"/>
    </location>
</feature>
<name>A0AAD8LNQ8_BABGI</name>
<reference evidence="3" key="1">
    <citation type="submission" date="2023-08" db="EMBL/GenBank/DDBJ databases">
        <title>Draft sequence of the Babesia gibsoni genome.</title>
        <authorList>
            <person name="Yamagishi J.Y."/>
            <person name="Xuan X.X."/>
        </authorList>
    </citation>
    <scope>NUCLEOTIDE SEQUENCE</scope>
    <source>
        <strain evidence="3">Azabu</strain>
    </source>
</reference>
<evidence type="ECO:0000256" key="1">
    <source>
        <dbReference type="SAM" id="MobiDB-lite"/>
    </source>
</evidence>
<evidence type="ECO:0000313" key="4">
    <source>
        <dbReference type="Proteomes" id="UP001230268"/>
    </source>
</evidence>
<dbReference type="EMBL" id="JAVEPI010000003">
    <property type="protein sequence ID" value="KAK1442808.1"/>
    <property type="molecule type" value="Genomic_DNA"/>
</dbReference>
<dbReference type="AlphaFoldDB" id="A0AAD8LNQ8"/>
<feature type="chain" id="PRO_5042194445" evidence="2">
    <location>
        <begin position="22"/>
        <end position="263"/>
    </location>
</feature>
<evidence type="ECO:0000313" key="3">
    <source>
        <dbReference type="EMBL" id="KAK1442808.1"/>
    </source>
</evidence>
<proteinExistence type="predicted"/>
<keyword evidence="2" id="KW-0732">Signal</keyword>
<feature type="compositionally biased region" description="Polar residues" evidence="1">
    <location>
        <begin position="81"/>
        <end position="98"/>
    </location>
</feature>
<comment type="caution">
    <text evidence="3">The sequence shown here is derived from an EMBL/GenBank/DDBJ whole genome shotgun (WGS) entry which is preliminary data.</text>
</comment>
<feature type="region of interest" description="Disordered" evidence="1">
    <location>
        <begin position="119"/>
        <end position="171"/>
    </location>
</feature>
<accession>A0AAD8LNQ8</accession>
<feature type="region of interest" description="Disordered" evidence="1">
    <location>
        <begin position="50"/>
        <end position="98"/>
    </location>
</feature>
<keyword evidence="4" id="KW-1185">Reference proteome</keyword>
<sequence length="263" mass="28629">MEYLCVVCGVVLALLSQSCLALHSIVDDPFIPNHEDLQFSHMGKVYPENKDYSSRSVSGASKDRVSSVTEESPKDLPEENVMSSSSPEAQQKTSTSEDTVIGASKRLMENAPVLDLVKNVTPGNVNNTNSNSNNTTNTTTGDSNTTNKSKVDNSKYYNSTTKHGPSNYRGDTSTYVTNNFFNPPNSDAPLEGGYPRGAMLELEYLWKRINVIDEKLDKLLPVGGGKGLDKYARKGLVITFDSQTNPDKPVLDLDSKGYISSAA</sequence>